<reference evidence="2 3" key="1">
    <citation type="submission" date="2020-11" db="EMBL/GenBank/DDBJ databases">
        <title>Complete genome sequence for Salinimonas sp. strain G2-b.</title>
        <authorList>
            <person name="Park S.-J."/>
        </authorList>
    </citation>
    <scope>NUCLEOTIDE SEQUENCE [LARGE SCALE GENOMIC DNA]</scope>
    <source>
        <strain evidence="2 3">G2-b</strain>
    </source>
</reference>
<protein>
    <recommendedName>
        <fullName evidence="4">CopL family metal-binding regulatory protein</fullName>
    </recommendedName>
</protein>
<keyword evidence="1" id="KW-0732">Signal</keyword>
<evidence type="ECO:0000313" key="2">
    <source>
        <dbReference type="EMBL" id="QPG05304.1"/>
    </source>
</evidence>
<dbReference type="KEGG" id="smaa:IT774_14495"/>
<proteinExistence type="predicted"/>
<dbReference type="EMBL" id="CP064795">
    <property type="protein sequence ID" value="QPG05304.1"/>
    <property type="molecule type" value="Genomic_DNA"/>
</dbReference>
<dbReference type="RefSeq" id="WP_195810394.1">
    <property type="nucleotide sequence ID" value="NZ_CP064795.1"/>
</dbReference>
<evidence type="ECO:0008006" key="4">
    <source>
        <dbReference type="Google" id="ProtNLM"/>
    </source>
</evidence>
<evidence type="ECO:0000313" key="3">
    <source>
        <dbReference type="Proteomes" id="UP000595095"/>
    </source>
</evidence>
<organism evidence="2 3">
    <name type="scientific">Salinimonas marina</name>
    <dbReference type="NCBI Taxonomy" id="2785918"/>
    <lineage>
        <taxon>Bacteria</taxon>
        <taxon>Pseudomonadati</taxon>
        <taxon>Pseudomonadota</taxon>
        <taxon>Gammaproteobacteria</taxon>
        <taxon>Alteromonadales</taxon>
        <taxon>Alteromonadaceae</taxon>
        <taxon>Alteromonas/Salinimonas group</taxon>
        <taxon>Salinimonas</taxon>
    </lineage>
</organism>
<feature type="signal peptide" evidence="1">
    <location>
        <begin position="1"/>
        <end position="23"/>
    </location>
</feature>
<accession>A0A7S9DWK1</accession>
<dbReference type="Proteomes" id="UP000595095">
    <property type="component" value="Chromosome"/>
</dbReference>
<feature type="chain" id="PRO_5032831835" description="CopL family metal-binding regulatory protein" evidence="1">
    <location>
        <begin position="24"/>
        <end position="117"/>
    </location>
</feature>
<gene>
    <name evidence="2" type="ORF">IT774_14495</name>
</gene>
<sequence>MTRFVLLMTGILMLFALSGTAQARDAENCDMNHSPALMMEASEASSHHALSETSMSMEKCCEQECQCPAGTCSVSFSLLHSTVLGIPFATTAGAIISASDQAPLTIIKVFFRPPIVT</sequence>
<name>A0A7S9DWK1_9ALTE</name>
<dbReference type="AlphaFoldDB" id="A0A7S9DWK1"/>
<evidence type="ECO:0000256" key="1">
    <source>
        <dbReference type="SAM" id="SignalP"/>
    </source>
</evidence>
<keyword evidence="3" id="KW-1185">Reference proteome</keyword>